<name>A0A6B0R1Z3_9CETA</name>
<dbReference type="Proteomes" id="UP000322234">
    <property type="component" value="Unassembled WGS sequence"/>
</dbReference>
<evidence type="ECO:0000313" key="2">
    <source>
        <dbReference type="Proteomes" id="UP000322234"/>
    </source>
</evidence>
<protein>
    <submittedName>
        <fullName evidence="1">Uncharacterized protein</fullName>
    </submittedName>
</protein>
<proteinExistence type="predicted"/>
<sequence>MAEPEETPGGDRKHSSLILYTYFFFSSNISGDMSSSENRKSLQQPPSPASSGILLLWPELCVERLPSKCFPKKCGMKDSAVTLDASRRMIGKMKVLQVADAFFLDVQVMQQIRYPSEKLS</sequence>
<gene>
    <name evidence="1" type="ORF">E5288_WYG014295</name>
</gene>
<reference evidence="1" key="1">
    <citation type="submission" date="2019-10" db="EMBL/GenBank/DDBJ databases">
        <title>The sequence and de novo assembly of the wild yak genome.</title>
        <authorList>
            <person name="Liu Y."/>
        </authorList>
    </citation>
    <scope>NUCLEOTIDE SEQUENCE [LARGE SCALE GENOMIC DNA]</scope>
    <source>
        <strain evidence="1">WY2019</strain>
    </source>
</reference>
<dbReference type="EMBL" id="VBQZ03000020">
    <property type="protein sequence ID" value="MXQ84178.1"/>
    <property type="molecule type" value="Genomic_DNA"/>
</dbReference>
<evidence type="ECO:0000313" key="1">
    <source>
        <dbReference type="EMBL" id="MXQ84178.1"/>
    </source>
</evidence>
<dbReference type="AlphaFoldDB" id="A0A6B0R1Z3"/>
<keyword evidence="2" id="KW-1185">Reference proteome</keyword>
<accession>A0A6B0R1Z3</accession>
<organism evidence="1 2">
    <name type="scientific">Bos mutus</name>
    <name type="common">wild yak</name>
    <dbReference type="NCBI Taxonomy" id="72004"/>
    <lineage>
        <taxon>Eukaryota</taxon>
        <taxon>Metazoa</taxon>
        <taxon>Chordata</taxon>
        <taxon>Craniata</taxon>
        <taxon>Vertebrata</taxon>
        <taxon>Euteleostomi</taxon>
        <taxon>Mammalia</taxon>
        <taxon>Eutheria</taxon>
        <taxon>Laurasiatheria</taxon>
        <taxon>Artiodactyla</taxon>
        <taxon>Ruminantia</taxon>
        <taxon>Pecora</taxon>
        <taxon>Bovidae</taxon>
        <taxon>Bovinae</taxon>
        <taxon>Bos</taxon>
    </lineage>
</organism>
<comment type="caution">
    <text evidence="1">The sequence shown here is derived from an EMBL/GenBank/DDBJ whole genome shotgun (WGS) entry which is preliminary data.</text>
</comment>